<comment type="catalytic activity">
    <reaction evidence="1">
        <text>5-amino-6-(5-phospho-D-ribosylamino)uracil + H2O = 5,6-diaminouracil + D-ribose 5-phosphate</text>
        <dbReference type="Rhea" id="RHEA:55020"/>
        <dbReference type="ChEBI" id="CHEBI:15377"/>
        <dbReference type="ChEBI" id="CHEBI:46252"/>
        <dbReference type="ChEBI" id="CHEBI:58453"/>
        <dbReference type="ChEBI" id="CHEBI:78346"/>
    </reaction>
</comment>
<proteinExistence type="predicted"/>
<accession>A0AAJ2YYK9</accession>
<dbReference type="Gene3D" id="1.10.357.40">
    <property type="entry name" value="YbiA-like"/>
    <property type="match status" value="1"/>
</dbReference>
<evidence type="ECO:0000256" key="2">
    <source>
        <dbReference type="ARBA" id="ARBA00000751"/>
    </source>
</evidence>
<evidence type="ECO:0000256" key="1">
    <source>
        <dbReference type="ARBA" id="ARBA00000022"/>
    </source>
</evidence>
<dbReference type="AlphaFoldDB" id="A0AAJ2YYK9"/>
<dbReference type="Proteomes" id="UP000719917">
    <property type="component" value="Unassembled WGS sequence"/>
</dbReference>
<dbReference type="NCBIfam" id="TIGR02464">
    <property type="entry name" value="ribofla_fusion"/>
    <property type="match status" value="1"/>
</dbReference>
<dbReference type="Pfam" id="PF08719">
    <property type="entry name" value="NADAR"/>
    <property type="match status" value="1"/>
</dbReference>
<organism evidence="4 5">
    <name type="scientific">Weissella confusa</name>
    <name type="common">Lactobacillus confusus</name>
    <dbReference type="NCBI Taxonomy" id="1583"/>
    <lineage>
        <taxon>Bacteria</taxon>
        <taxon>Bacillati</taxon>
        <taxon>Bacillota</taxon>
        <taxon>Bacilli</taxon>
        <taxon>Lactobacillales</taxon>
        <taxon>Lactobacillaceae</taxon>
        <taxon>Weissella</taxon>
    </lineage>
</organism>
<evidence type="ECO:0000313" key="4">
    <source>
        <dbReference type="EMBL" id="NBA10730.1"/>
    </source>
</evidence>
<dbReference type="InterPro" id="IPR037238">
    <property type="entry name" value="YbiA-like_sf"/>
</dbReference>
<dbReference type="EMBL" id="JAAAMQ010000001">
    <property type="protein sequence ID" value="NBA10730.1"/>
    <property type="molecule type" value="Genomic_DNA"/>
</dbReference>
<feature type="domain" description="NADAR" evidence="3">
    <location>
        <begin position="24"/>
        <end position="177"/>
    </location>
</feature>
<comment type="catalytic activity">
    <reaction evidence="2">
        <text>2,5-diamino-6-hydroxy-4-(5-phosphoribosylamino)-pyrimidine + H2O = 2,5,6-triamino-4-hydroxypyrimidine + D-ribose 5-phosphate</text>
        <dbReference type="Rhea" id="RHEA:23436"/>
        <dbReference type="ChEBI" id="CHEBI:15377"/>
        <dbReference type="ChEBI" id="CHEBI:58614"/>
        <dbReference type="ChEBI" id="CHEBI:78346"/>
        <dbReference type="ChEBI" id="CHEBI:137796"/>
    </reaction>
</comment>
<name>A0AAJ2YYK9_WEICO</name>
<dbReference type="RefSeq" id="WP_161690169.1">
    <property type="nucleotide sequence ID" value="NZ_JAAAMQ010000001.1"/>
</dbReference>
<evidence type="ECO:0000259" key="3">
    <source>
        <dbReference type="Pfam" id="PF08719"/>
    </source>
</evidence>
<sequence>MSFSFAKYQSLKNHPDTTNGVVSFWHETEPDYGIFSNWAPTPLFYDNRQFSSSEHLFMYMKAKLFDDTSVIKLLENQNLAQFEIKKLGRQVQNFKQETWDKHKYYFMYVALLTKAEQTPEFTTTLQNTKNTLIVEASPRDTIWGIGIKASDPRIETPANWLGENALGTLLMMVRDDLPNNK</sequence>
<dbReference type="SUPFAM" id="SSF143990">
    <property type="entry name" value="YbiA-like"/>
    <property type="match status" value="1"/>
</dbReference>
<gene>
    <name evidence="4" type="ORF">GTU77_00640</name>
</gene>
<protein>
    <submittedName>
        <fullName evidence="4">DUF1768 domain-containing protein</fullName>
    </submittedName>
</protein>
<dbReference type="InterPro" id="IPR012816">
    <property type="entry name" value="NADAR"/>
</dbReference>
<evidence type="ECO:0000313" key="5">
    <source>
        <dbReference type="Proteomes" id="UP000719917"/>
    </source>
</evidence>
<comment type="caution">
    <text evidence="4">The sequence shown here is derived from an EMBL/GenBank/DDBJ whole genome shotgun (WGS) entry which is preliminary data.</text>
</comment>
<reference evidence="4" key="1">
    <citation type="submission" date="2020-01" db="EMBL/GenBank/DDBJ databases">
        <title>First Reported Case and Whole Genome of Weissella confusa in an Equid.</title>
        <authorList>
            <person name="Little S.V."/>
            <person name="Lawhon S.D."/>
        </authorList>
    </citation>
    <scope>NUCLEOTIDE SEQUENCE</scope>
    <source>
        <strain evidence="4">718955</strain>
    </source>
</reference>
<dbReference type="CDD" id="cd15457">
    <property type="entry name" value="NADAR"/>
    <property type="match status" value="1"/>
</dbReference>